<dbReference type="NCBIfam" id="TIGR00008">
    <property type="entry name" value="infA"/>
    <property type="match status" value="1"/>
</dbReference>
<dbReference type="PROSITE" id="PS50832">
    <property type="entry name" value="S1_IF1_TYPE"/>
    <property type="match status" value="1"/>
</dbReference>
<evidence type="ECO:0000256" key="2">
    <source>
        <dbReference type="ARBA" id="ARBA00022540"/>
    </source>
</evidence>
<dbReference type="GO" id="GO:0003743">
    <property type="term" value="F:translation initiation factor activity"/>
    <property type="evidence" value="ECO:0007669"/>
    <property type="project" value="UniProtKB-UniRule"/>
</dbReference>
<gene>
    <name evidence="7" type="ORF">A3H68_02065</name>
</gene>
<evidence type="ECO:0000256" key="5">
    <source>
        <dbReference type="PROSITE-ProRule" id="PRU00181"/>
    </source>
</evidence>
<evidence type="ECO:0000256" key="3">
    <source>
        <dbReference type="ARBA" id="ARBA00022917"/>
    </source>
</evidence>
<comment type="caution">
    <text evidence="7">The sequence shown here is derived from an EMBL/GenBank/DDBJ whole genome shotgun (WGS) entry which is preliminary data.</text>
</comment>
<dbReference type="Proteomes" id="UP000176429">
    <property type="component" value="Unassembled WGS sequence"/>
</dbReference>
<dbReference type="SUPFAM" id="SSF50249">
    <property type="entry name" value="Nucleic acid-binding proteins"/>
    <property type="match status" value="1"/>
</dbReference>
<dbReference type="PANTHER" id="PTHR33370">
    <property type="entry name" value="TRANSLATION INITIATION FACTOR IF-1, CHLOROPLASTIC"/>
    <property type="match status" value="1"/>
</dbReference>
<name>A0A1G2P212_9BACT</name>
<evidence type="ECO:0000313" key="8">
    <source>
        <dbReference type="Proteomes" id="UP000176429"/>
    </source>
</evidence>
<dbReference type="AlphaFoldDB" id="A0A1G2P212"/>
<evidence type="ECO:0000313" key="7">
    <source>
        <dbReference type="EMBL" id="OHA42370.1"/>
    </source>
</evidence>
<dbReference type="InterPro" id="IPR004368">
    <property type="entry name" value="TIF_IF1"/>
</dbReference>
<protein>
    <recommendedName>
        <fullName evidence="4">Translation initiation factor IF-1</fullName>
    </recommendedName>
</protein>
<dbReference type="GO" id="GO:0043022">
    <property type="term" value="F:ribosome binding"/>
    <property type="evidence" value="ECO:0007669"/>
    <property type="project" value="TreeGrafter"/>
</dbReference>
<evidence type="ECO:0000256" key="1">
    <source>
        <dbReference type="ARBA" id="ARBA00010939"/>
    </source>
</evidence>
<dbReference type="InterPro" id="IPR006196">
    <property type="entry name" value="RNA-binding_domain_S1_IF1"/>
</dbReference>
<dbReference type="EMBL" id="MHSH01000007">
    <property type="protein sequence ID" value="OHA42370.1"/>
    <property type="molecule type" value="Genomic_DNA"/>
</dbReference>
<dbReference type="GO" id="GO:0003723">
    <property type="term" value="F:RNA binding"/>
    <property type="evidence" value="ECO:0007669"/>
    <property type="project" value="InterPro"/>
</dbReference>
<evidence type="ECO:0000259" key="6">
    <source>
        <dbReference type="PROSITE" id="PS50832"/>
    </source>
</evidence>
<reference evidence="7 8" key="1">
    <citation type="journal article" date="2016" name="Nat. Commun.">
        <title>Thousands of microbial genomes shed light on interconnected biogeochemical processes in an aquifer system.</title>
        <authorList>
            <person name="Anantharaman K."/>
            <person name="Brown C.T."/>
            <person name="Hug L.A."/>
            <person name="Sharon I."/>
            <person name="Castelle C.J."/>
            <person name="Probst A.J."/>
            <person name="Thomas B.C."/>
            <person name="Singh A."/>
            <person name="Wilkins M.J."/>
            <person name="Karaoz U."/>
            <person name="Brodie E.L."/>
            <person name="Williams K.H."/>
            <person name="Hubbard S.S."/>
            <person name="Banfield J.F."/>
        </authorList>
    </citation>
    <scope>NUCLEOTIDE SEQUENCE [LARGE SCALE GENOMIC DNA]</scope>
</reference>
<comment type="similarity">
    <text evidence="1">Belongs to the IF-1 family.</text>
</comment>
<accession>A0A1G2P212</accession>
<sequence>MESIQNKAKEEVIGTVTEALPDTHFRVATEDGKELMAYLAGRMRLHRIKVLVGDRVKVLLDSYGGKGRITQRF</sequence>
<dbReference type="Gene3D" id="2.40.50.140">
    <property type="entry name" value="Nucleic acid-binding proteins"/>
    <property type="match status" value="1"/>
</dbReference>
<keyword evidence="3 5" id="KW-0648">Protein biosynthesis</keyword>
<dbReference type="Pfam" id="PF01176">
    <property type="entry name" value="eIF-1a"/>
    <property type="match status" value="1"/>
</dbReference>
<keyword evidence="2 5" id="KW-0396">Initiation factor</keyword>
<dbReference type="GO" id="GO:0005829">
    <property type="term" value="C:cytosol"/>
    <property type="evidence" value="ECO:0007669"/>
    <property type="project" value="TreeGrafter"/>
</dbReference>
<dbReference type="InterPro" id="IPR012340">
    <property type="entry name" value="NA-bd_OB-fold"/>
</dbReference>
<feature type="domain" description="S1-like" evidence="6">
    <location>
        <begin position="1"/>
        <end position="73"/>
    </location>
</feature>
<proteinExistence type="inferred from homology"/>
<dbReference type="PANTHER" id="PTHR33370:SF1">
    <property type="entry name" value="TRANSLATION INITIATION FACTOR IF-1, CHLOROPLASTIC"/>
    <property type="match status" value="1"/>
</dbReference>
<evidence type="ECO:0000256" key="4">
    <source>
        <dbReference type="NCBIfam" id="TIGR00008"/>
    </source>
</evidence>
<organism evidence="7 8">
    <name type="scientific">Candidatus Taylorbacteria bacterium RIFCSPLOWO2_02_FULL_46_40</name>
    <dbReference type="NCBI Taxonomy" id="1802329"/>
    <lineage>
        <taxon>Bacteria</taxon>
        <taxon>Candidatus Tayloriibacteriota</taxon>
    </lineage>
</organism>